<protein>
    <submittedName>
        <fullName evidence="2">Methyltransferase family protein</fullName>
    </submittedName>
</protein>
<dbReference type="Gene3D" id="3.40.50.150">
    <property type="entry name" value="Vaccinia Virus protein VP39"/>
    <property type="match status" value="1"/>
</dbReference>
<dbReference type="Pfam" id="PF08241">
    <property type="entry name" value="Methyltransf_11"/>
    <property type="match status" value="1"/>
</dbReference>
<gene>
    <name evidence="2" type="ORF">LY01_01895</name>
</gene>
<dbReference type="SUPFAM" id="SSF53335">
    <property type="entry name" value="S-adenosyl-L-methionine-dependent methyltransferases"/>
    <property type="match status" value="1"/>
</dbReference>
<evidence type="ECO:0000313" key="2">
    <source>
        <dbReference type="EMBL" id="PPK95142.1"/>
    </source>
</evidence>
<dbReference type="GO" id="GO:0032259">
    <property type="term" value="P:methylation"/>
    <property type="evidence" value="ECO:0007669"/>
    <property type="project" value="UniProtKB-KW"/>
</dbReference>
<accession>A0A2S6ILN4</accession>
<proteinExistence type="predicted"/>
<comment type="caution">
    <text evidence="2">The sequence shown here is derived from an EMBL/GenBank/DDBJ whole genome shotgun (WGS) entry which is preliminary data.</text>
</comment>
<keyword evidence="3" id="KW-1185">Reference proteome</keyword>
<dbReference type="OrthoDB" id="8385759at2"/>
<dbReference type="InterPro" id="IPR013216">
    <property type="entry name" value="Methyltransf_11"/>
</dbReference>
<dbReference type="CDD" id="cd02440">
    <property type="entry name" value="AdoMet_MTases"/>
    <property type="match status" value="1"/>
</dbReference>
<dbReference type="GO" id="GO:0008757">
    <property type="term" value="F:S-adenosylmethionine-dependent methyltransferase activity"/>
    <property type="evidence" value="ECO:0007669"/>
    <property type="project" value="InterPro"/>
</dbReference>
<keyword evidence="2" id="KW-0808">Transferase</keyword>
<dbReference type="PANTHER" id="PTHR43861:SF1">
    <property type="entry name" value="TRANS-ACONITATE 2-METHYLTRANSFERASE"/>
    <property type="match status" value="1"/>
</dbReference>
<name>A0A2S6ILN4_9FLAO</name>
<feature type="domain" description="Methyltransferase type 11" evidence="1">
    <location>
        <begin position="57"/>
        <end position="153"/>
    </location>
</feature>
<dbReference type="RefSeq" id="WP_104515567.1">
    <property type="nucleotide sequence ID" value="NZ_MQVW01000024.1"/>
</dbReference>
<evidence type="ECO:0000259" key="1">
    <source>
        <dbReference type="Pfam" id="PF08241"/>
    </source>
</evidence>
<keyword evidence="2" id="KW-0489">Methyltransferase</keyword>
<organism evidence="2 3">
    <name type="scientific">Nonlabens xylanidelens</name>
    <dbReference type="NCBI Taxonomy" id="191564"/>
    <lineage>
        <taxon>Bacteria</taxon>
        <taxon>Pseudomonadati</taxon>
        <taxon>Bacteroidota</taxon>
        <taxon>Flavobacteriia</taxon>
        <taxon>Flavobacteriales</taxon>
        <taxon>Flavobacteriaceae</taxon>
        <taxon>Nonlabens</taxon>
    </lineage>
</organism>
<reference evidence="2 3" key="1">
    <citation type="submission" date="2018-02" db="EMBL/GenBank/DDBJ databases">
        <title>Genomic Encyclopedia of Archaeal and Bacterial Type Strains, Phase II (KMG-II): from individual species to whole genera.</title>
        <authorList>
            <person name="Goeker M."/>
        </authorList>
    </citation>
    <scope>NUCLEOTIDE SEQUENCE [LARGE SCALE GENOMIC DNA]</scope>
    <source>
        <strain evidence="2 3">DSM 16809</strain>
    </source>
</reference>
<dbReference type="PANTHER" id="PTHR43861">
    <property type="entry name" value="TRANS-ACONITATE 2-METHYLTRANSFERASE-RELATED"/>
    <property type="match status" value="1"/>
</dbReference>
<dbReference type="EMBL" id="PTJE01000003">
    <property type="protein sequence ID" value="PPK95142.1"/>
    <property type="molecule type" value="Genomic_DNA"/>
</dbReference>
<evidence type="ECO:0000313" key="3">
    <source>
        <dbReference type="Proteomes" id="UP000239002"/>
    </source>
</evidence>
<dbReference type="AlphaFoldDB" id="A0A2S6ILN4"/>
<sequence>MDLQKAFETNKETWNKKTEIHYESDFYDKYAFAKARNSLNSYELNALGDVTGKSLLHLQCHFGQDSLSWVNKGAQVTAVDLSDKAVDRAKKLSAELELPAKFVCCNVLETSQYVKEQFDIVFASYGTIGWLPDLKPWAQMIAERLKPGGVFYLVEFHPILWMVDYTEEEPSLKYHYAQNEAIYEEYPGTYADQKSEMISKEYGWNHSLSEVIQSLINAGLTLELFAEHDGSPYNVFPDMELREDGLYYIKDGLSPTLFEVKVRKGE</sequence>
<dbReference type="Proteomes" id="UP000239002">
    <property type="component" value="Unassembled WGS sequence"/>
</dbReference>
<dbReference type="InterPro" id="IPR029063">
    <property type="entry name" value="SAM-dependent_MTases_sf"/>
</dbReference>